<dbReference type="PANTHER" id="PTHR34580">
    <property type="match status" value="1"/>
</dbReference>
<sequence length="325" mass="38335">MKDMAQTERQIFILLLLSENKRGYTISDIRSSLEKWNVVVDKKTIMRDIDSLSRICFITEEERKGKTYYTADKFRLSDITFTSPELISLAFMMELLKPYQYMTMGRTALELIHKLLDNTGNLNREFIKHFSGLVTINTNQYINDSLNPEFEKKLHQAIQNKKKTRIIYRRFGSDEDTIRVIHPYELFINDGALCVVGYCELRNDIRDFRVSRIRALTILEDSFQIPENYYEERNRKKFIHLSGSLVEQIIISFDKRTSKYILEYEADLADEIIQTNDGITFIRNTAVTDELIRWILQFGKGAKVLNPSHLKEKIKHELENCLKQY</sequence>
<evidence type="ECO:0000313" key="4">
    <source>
        <dbReference type="Proteomes" id="UP000196053"/>
    </source>
</evidence>
<dbReference type="InterPro" id="IPR051534">
    <property type="entry name" value="CBASS_pafABC_assoc_protein"/>
</dbReference>
<keyword evidence="4" id="KW-1185">Reference proteome</keyword>
<organism evidence="3 4">
    <name type="scientific">Herbinix luporum</name>
    <dbReference type="NCBI Taxonomy" id="1679721"/>
    <lineage>
        <taxon>Bacteria</taxon>
        <taxon>Bacillati</taxon>
        <taxon>Bacillota</taxon>
        <taxon>Clostridia</taxon>
        <taxon>Lachnospirales</taxon>
        <taxon>Lachnospiraceae</taxon>
        <taxon>Herbinix</taxon>
    </lineage>
</organism>
<name>A0A0K8J8G5_9FIRM</name>
<evidence type="ECO:0000259" key="1">
    <source>
        <dbReference type="Pfam" id="PF13280"/>
    </source>
</evidence>
<dbReference type="Pfam" id="PF13280">
    <property type="entry name" value="WYL"/>
    <property type="match status" value="1"/>
</dbReference>
<evidence type="ECO:0000313" key="3">
    <source>
        <dbReference type="EMBL" id="CUH93724.1"/>
    </source>
</evidence>
<feature type="domain" description="WYL" evidence="1">
    <location>
        <begin position="153"/>
        <end position="217"/>
    </location>
</feature>
<dbReference type="InterPro" id="IPR026881">
    <property type="entry name" value="WYL_dom"/>
</dbReference>
<dbReference type="OrthoDB" id="9767131at2"/>
<reference evidence="4" key="1">
    <citation type="submission" date="2015-09" db="EMBL/GenBank/DDBJ databases">
        <authorList>
            <person name="Wibberg D."/>
        </authorList>
    </citation>
    <scope>NUCLEOTIDE SEQUENCE [LARGE SCALE GENOMIC DNA]</scope>
    <source>
        <strain evidence="4">SD1D</strain>
    </source>
</reference>
<dbReference type="PANTHER" id="PTHR34580:SF9">
    <property type="entry name" value="SLL5097 PROTEIN"/>
    <property type="match status" value="1"/>
</dbReference>
<evidence type="ECO:0000259" key="2">
    <source>
        <dbReference type="Pfam" id="PF25583"/>
    </source>
</evidence>
<dbReference type="KEGG" id="hsd:SD1D_2209"/>
<dbReference type="InterPro" id="IPR057727">
    <property type="entry name" value="WCX_dom"/>
</dbReference>
<dbReference type="RefSeq" id="WP_058258952.1">
    <property type="nucleotide sequence ID" value="NZ_DUPS01000042.1"/>
</dbReference>
<dbReference type="AlphaFoldDB" id="A0A0K8J8G5"/>
<accession>A0A0K8J8G5</accession>
<dbReference type="Pfam" id="PF25583">
    <property type="entry name" value="WCX"/>
    <property type="match status" value="1"/>
</dbReference>
<feature type="domain" description="WCX" evidence="2">
    <location>
        <begin position="248"/>
        <end position="320"/>
    </location>
</feature>
<dbReference type="EMBL" id="LN879430">
    <property type="protein sequence ID" value="CUH93724.1"/>
    <property type="molecule type" value="Genomic_DNA"/>
</dbReference>
<gene>
    <name evidence="3" type="ORF">SD1D_2209</name>
</gene>
<dbReference type="PROSITE" id="PS52050">
    <property type="entry name" value="WYL"/>
    <property type="match status" value="1"/>
</dbReference>
<proteinExistence type="predicted"/>
<dbReference type="Proteomes" id="UP000196053">
    <property type="component" value="Chromosome I"/>
</dbReference>
<protein>
    <submittedName>
        <fullName evidence="3">Uncharacterized protein</fullName>
    </submittedName>
</protein>